<dbReference type="RefSeq" id="XP_031084617.1">
    <property type="nucleotide sequence ID" value="XM_031218795.1"/>
</dbReference>
<proteinExistence type="predicted"/>
<feature type="compositionally biased region" description="Polar residues" evidence="1">
    <location>
        <begin position="360"/>
        <end position="373"/>
    </location>
</feature>
<comment type="caution">
    <text evidence="3">The sequence shown here is derived from an EMBL/GenBank/DDBJ whole genome shotgun (WGS) entry which is preliminary data.</text>
</comment>
<sequence>MSAEPPKQTKEDVFVKVYSLTTSPKQGQDGDTSVAIGRMAVTTLKFADDASTFQSRITLADIRTKINEALSSEQTFKFCADDCSLVPEDVTLKTYKQMMRSSAMREAKIATVLIAPTSEPASSQGTALKDSFIMKFIQLGNKPEDAKNVGSLHASAFKGKDPSTMILGELRRLIGKMSADPKMHTFCSLDGTAAGDELTLQKYLALDNAKVHPSDGTPAIIIRYRSSDANVSAAASKFHGASQDVLQTLDQIKPDLKFKDRSAEEMHVDTKALQVQESLRASDIAAREASPLKYTSQMDESDWDSVLRNCCLLYGWKVDKRTSSIVRATTPAFRLKNKLSLRPVVAPPPPALPQQGTTPETPANTSVALSSNAPKAPETSKDVAAEAVATGGAVETQTPPIEDDVKTAVATEKPLTAEDVEAPIPTKLGAIPSYAINDRSRIEITMVSNEFQESMARNHFGASSVEGSASGGWSGYSVGVTGGAAKEDASSGNKTKKGYAKRMIGSYMFPRVDVFLRPEDLEPTEELRVALDGIKQTKNINALRELYSTFGHLFCHSVTLGGCLQTTKVVESDEDVQQSKDKESFKAQLGVAVSTPFGAKGNVKGSKESQDSSEAFSRSARANESMAFEATGGNSILAADPPAWSGSVANFNNWRIIEQTELTPIVDAISKMAGYRETRSWFFAAVPKLSEYMVIPESRMLYVRFKVASQDESFGVISQKKIPAYLGHHPNKSVTPVRTNLRVPDRQPKEAFKDGPFGLIGDMTKITAQNPGSATTPLFEPSRTQAPILLFPSAVDLGTKTDKTFSHAVWRLEIARGHSIGPDTLLCIKTAALPNADLALTVYRNAQGVFLPSISSTDEPCYWRLETVETSGISKMKGDRYKFGDSFRLTWSFSDQTSGFRDFVDDSYGRRNLNRPSEMKSDKLCFKVPFPRFESMSSDYIALLMSTALTTDPIIDKIKVLDGFNQEKPYDFHDLTFRVDLVGNDGNGDKDDYANLATTSWQELDQKLSAGEKLLSNMLGPSPTVIDGVLGGMEFTRW</sequence>
<evidence type="ECO:0000313" key="3">
    <source>
        <dbReference type="EMBL" id="CZR44028.1"/>
    </source>
</evidence>
<accession>A0A1L7VUF2</accession>
<dbReference type="VEuPathDB" id="FungiDB:FPRO_13835"/>
<dbReference type="AlphaFoldDB" id="A0A1L7VUF2"/>
<evidence type="ECO:0000256" key="1">
    <source>
        <dbReference type="SAM" id="MobiDB-lite"/>
    </source>
</evidence>
<gene>
    <name evidence="3" type="ORF">FPRO_13835</name>
</gene>
<dbReference type="GeneID" id="42058694"/>
<dbReference type="EMBL" id="FJOF01000008">
    <property type="protein sequence ID" value="CZR44028.1"/>
    <property type="molecule type" value="Genomic_DNA"/>
</dbReference>
<dbReference type="Pfam" id="PF22693">
    <property type="entry name" value="MACPF_1"/>
    <property type="match status" value="1"/>
</dbReference>
<reference evidence="4" key="1">
    <citation type="journal article" date="2016" name="Genome Biol. Evol.">
        <title>Comparative 'omics' of the Fusarium fujikuroi species complex highlights differences in genetic potential and metabolite synthesis.</title>
        <authorList>
            <person name="Niehaus E.-M."/>
            <person name="Muensterkoetter M."/>
            <person name="Proctor R.H."/>
            <person name="Brown D.W."/>
            <person name="Sharon A."/>
            <person name="Idan Y."/>
            <person name="Oren-Young L."/>
            <person name="Sieber C.M."/>
            <person name="Novak O."/>
            <person name="Pencik A."/>
            <person name="Tarkowska D."/>
            <person name="Hromadova K."/>
            <person name="Freeman S."/>
            <person name="Maymon M."/>
            <person name="Elazar M."/>
            <person name="Youssef S.A."/>
            <person name="El-Shabrawy E.S.M."/>
            <person name="Shalaby A.B.A."/>
            <person name="Houterman P."/>
            <person name="Brock N.L."/>
            <person name="Burkhardt I."/>
            <person name="Tsavkelova E.A."/>
            <person name="Dickschat J.S."/>
            <person name="Galuszka P."/>
            <person name="Gueldener U."/>
            <person name="Tudzynski B."/>
        </authorList>
    </citation>
    <scope>NUCLEOTIDE SEQUENCE [LARGE SCALE GENOMIC DNA]</scope>
    <source>
        <strain evidence="4">ET1</strain>
    </source>
</reference>
<name>A0A1L7VUF2_FUSPR</name>
<keyword evidence="4" id="KW-1185">Reference proteome</keyword>
<evidence type="ECO:0000259" key="2">
    <source>
        <dbReference type="Pfam" id="PF22693"/>
    </source>
</evidence>
<evidence type="ECO:0000313" key="4">
    <source>
        <dbReference type="Proteomes" id="UP000183971"/>
    </source>
</evidence>
<dbReference type="InterPro" id="IPR054586">
    <property type="entry name" value="MACPF_1_fungal"/>
</dbReference>
<feature type="region of interest" description="Disordered" evidence="1">
    <location>
        <begin position="344"/>
        <end position="377"/>
    </location>
</feature>
<dbReference type="Proteomes" id="UP000183971">
    <property type="component" value="Unassembled WGS sequence"/>
</dbReference>
<feature type="domain" description="MACPF-like" evidence="2">
    <location>
        <begin position="435"/>
        <end position="668"/>
    </location>
</feature>
<organism evidence="3 4">
    <name type="scientific">Fusarium proliferatum (strain ET1)</name>
    <name type="common">Orchid endophyte fungus</name>
    <dbReference type="NCBI Taxonomy" id="1227346"/>
    <lineage>
        <taxon>Eukaryota</taxon>
        <taxon>Fungi</taxon>
        <taxon>Dikarya</taxon>
        <taxon>Ascomycota</taxon>
        <taxon>Pezizomycotina</taxon>
        <taxon>Sordariomycetes</taxon>
        <taxon>Hypocreomycetidae</taxon>
        <taxon>Hypocreales</taxon>
        <taxon>Nectriaceae</taxon>
        <taxon>Fusarium</taxon>
        <taxon>Fusarium fujikuroi species complex</taxon>
    </lineage>
</organism>
<protein>
    <recommendedName>
        <fullName evidence="2">MACPF-like domain-containing protein</fullName>
    </recommendedName>
</protein>